<name>B9M7X1_GEODF</name>
<reference evidence="10 11" key="1">
    <citation type="submission" date="2009-01" db="EMBL/GenBank/DDBJ databases">
        <title>Complete sequence of Geobacter sp. FRC-32.</title>
        <authorList>
            <consortium name="US DOE Joint Genome Institute"/>
            <person name="Lucas S."/>
            <person name="Copeland A."/>
            <person name="Lapidus A."/>
            <person name="Glavina del Rio T."/>
            <person name="Dalin E."/>
            <person name="Tice H."/>
            <person name="Bruce D."/>
            <person name="Goodwin L."/>
            <person name="Pitluck S."/>
            <person name="Saunders E."/>
            <person name="Brettin T."/>
            <person name="Detter J.C."/>
            <person name="Han C."/>
            <person name="Larimer F."/>
            <person name="Land M."/>
            <person name="Hauser L."/>
            <person name="Kyrpides N."/>
            <person name="Ovchinnikova G."/>
            <person name="Kostka J."/>
            <person name="Richardson P."/>
        </authorList>
    </citation>
    <scope>NUCLEOTIDE SEQUENCE [LARGE SCALE GENOMIC DNA]</scope>
    <source>
        <strain evidence="11">DSM 22248 / JCM 15807 / FRC-32</strain>
    </source>
</reference>
<comment type="similarity">
    <text evidence="1">Belongs to the cytidine and deoxycytidylate deaminase family. ADAT2 subfamily.</text>
</comment>
<feature type="binding site" evidence="8">
    <location>
        <position position="89"/>
    </location>
    <ligand>
        <name>Zn(2+)</name>
        <dbReference type="ChEBI" id="CHEBI:29105"/>
        <note>catalytic</note>
    </ligand>
</feature>
<dbReference type="Pfam" id="PF14437">
    <property type="entry name" value="MafB19-deam"/>
    <property type="match status" value="1"/>
</dbReference>
<evidence type="ECO:0000313" key="11">
    <source>
        <dbReference type="Proteomes" id="UP000007721"/>
    </source>
</evidence>
<dbReference type="PANTHER" id="PTHR11079:SF202">
    <property type="entry name" value="TRNA-SPECIFIC ADENOSINE DEAMINASE"/>
    <property type="match status" value="1"/>
</dbReference>
<dbReference type="eggNOG" id="COG0590">
    <property type="taxonomic scope" value="Bacteria"/>
</dbReference>
<dbReference type="GO" id="GO:0008270">
    <property type="term" value="F:zinc ion binding"/>
    <property type="evidence" value="ECO:0007669"/>
    <property type="project" value="UniProtKB-UniRule"/>
</dbReference>
<dbReference type="SUPFAM" id="SSF53927">
    <property type="entry name" value="Cytidine deaminase-like"/>
    <property type="match status" value="1"/>
</dbReference>
<dbReference type="OrthoDB" id="9802676at2"/>
<dbReference type="HOGENOM" id="CLU_025810_3_2_7"/>
<dbReference type="InterPro" id="IPR002125">
    <property type="entry name" value="CMP_dCMP_dom"/>
</dbReference>
<dbReference type="PROSITE" id="PS51747">
    <property type="entry name" value="CYT_DCMP_DEAMINASES_2"/>
    <property type="match status" value="1"/>
</dbReference>
<comment type="subunit">
    <text evidence="2 8">Homodimer.</text>
</comment>
<feature type="active site" description="Proton donor" evidence="8">
    <location>
        <position position="58"/>
    </location>
</feature>
<dbReference type="RefSeq" id="WP_012645158.1">
    <property type="nucleotide sequence ID" value="NC_011979.1"/>
</dbReference>
<feature type="domain" description="CMP/dCMP-type deaminase" evidence="9">
    <location>
        <begin position="5"/>
        <end position="116"/>
    </location>
</feature>
<dbReference type="PANTHER" id="PTHR11079">
    <property type="entry name" value="CYTOSINE DEAMINASE FAMILY MEMBER"/>
    <property type="match status" value="1"/>
</dbReference>
<dbReference type="Proteomes" id="UP000007721">
    <property type="component" value="Chromosome"/>
</dbReference>
<evidence type="ECO:0000256" key="1">
    <source>
        <dbReference type="ARBA" id="ARBA00010669"/>
    </source>
</evidence>
<evidence type="ECO:0000256" key="4">
    <source>
        <dbReference type="ARBA" id="ARBA00022723"/>
    </source>
</evidence>
<evidence type="ECO:0000259" key="9">
    <source>
        <dbReference type="PROSITE" id="PS51747"/>
    </source>
</evidence>
<protein>
    <recommendedName>
        <fullName evidence="8">tRNA-specific adenosine deaminase</fullName>
        <ecNumber evidence="8">3.5.4.33</ecNumber>
    </recommendedName>
</protein>
<gene>
    <name evidence="8 10" type="primary">tadA</name>
    <name evidence="10" type="ordered locus">Geob_0052</name>
</gene>
<evidence type="ECO:0000256" key="2">
    <source>
        <dbReference type="ARBA" id="ARBA00011738"/>
    </source>
</evidence>
<dbReference type="CDD" id="cd01285">
    <property type="entry name" value="nucleoside_deaminase"/>
    <property type="match status" value="1"/>
</dbReference>
<sequence length="161" mass="17597">MAIERDDAFWMGKAIAQAEKAAARGEVPIGAVIVRDGKIIARGHNLREGMQDPSAHAELIAIRRGAKKNGNWRLLGTTLYVTLEPCLMCMGAILLARVEKVVFGCHDPKGGAAGSLYNLSDDSRLNHRVTLVSGIREAECAALLSDFFAALRREKKQNKRE</sequence>
<dbReference type="NCBIfam" id="NF008113">
    <property type="entry name" value="PRK10860.1"/>
    <property type="match status" value="1"/>
</dbReference>
<feature type="binding site" evidence="8">
    <location>
        <position position="56"/>
    </location>
    <ligand>
        <name>Zn(2+)</name>
        <dbReference type="ChEBI" id="CHEBI:29105"/>
        <note>catalytic</note>
    </ligand>
</feature>
<dbReference type="PROSITE" id="PS00903">
    <property type="entry name" value="CYT_DCMP_DEAMINASES_1"/>
    <property type="match status" value="1"/>
</dbReference>
<evidence type="ECO:0000256" key="8">
    <source>
        <dbReference type="HAMAP-Rule" id="MF_00972"/>
    </source>
</evidence>
<dbReference type="InterPro" id="IPR028883">
    <property type="entry name" value="tRNA_aden_deaminase"/>
</dbReference>
<dbReference type="InterPro" id="IPR016192">
    <property type="entry name" value="APOBEC/CMP_deaminase_Zn-bd"/>
</dbReference>
<dbReference type="EMBL" id="CP001390">
    <property type="protein sequence ID" value="ACM18429.1"/>
    <property type="molecule type" value="Genomic_DNA"/>
</dbReference>
<keyword evidence="4 8" id="KW-0479">Metal-binding</keyword>
<keyword evidence="11" id="KW-1185">Reference proteome</keyword>
<dbReference type="AlphaFoldDB" id="B9M7X1"/>
<evidence type="ECO:0000256" key="6">
    <source>
        <dbReference type="ARBA" id="ARBA00022833"/>
    </source>
</evidence>
<comment type="cofactor">
    <cofactor evidence="8">
        <name>Zn(2+)</name>
        <dbReference type="ChEBI" id="CHEBI:29105"/>
    </cofactor>
    <text evidence="8">Binds 1 zinc ion per subunit.</text>
</comment>
<comment type="function">
    <text evidence="8">Catalyzes the deamination of adenosine to inosine at the wobble position 34 of tRNA(Arg2).</text>
</comment>
<dbReference type="FunFam" id="3.40.140.10:FF:000005">
    <property type="entry name" value="tRNA-specific adenosine deaminase"/>
    <property type="match status" value="1"/>
</dbReference>
<keyword evidence="3 8" id="KW-0819">tRNA processing</keyword>
<keyword evidence="5 8" id="KW-0378">Hydrolase</keyword>
<organism evidence="10 11">
    <name type="scientific">Geotalea daltonii (strain DSM 22248 / JCM 15807 / FRC-32)</name>
    <name type="common">Geobacter daltonii</name>
    <dbReference type="NCBI Taxonomy" id="316067"/>
    <lineage>
        <taxon>Bacteria</taxon>
        <taxon>Pseudomonadati</taxon>
        <taxon>Thermodesulfobacteriota</taxon>
        <taxon>Desulfuromonadia</taxon>
        <taxon>Geobacterales</taxon>
        <taxon>Geobacteraceae</taxon>
        <taxon>Geotalea</taxon>
    </lineage>
</organism>
<dbReference type="Gene3D" id="3.40.140.10">
    <property type="entry name" value="Cytidine Deaminase, domain 2"/>
    <property type="match status" value="1"/>
</dbReference>
<feature type="binding site" evidence="8">
    <location>
        <position position="86"/>
    </location>
    <ligand>
        <name>Zn(2+)</name>
        <dbReference type="ChEBI" id="CHEBI:29105"/>
        <note>catalytic</note>
    </ligand>
</feature>
<accession>B9M7X1</accession>
<proteinExistence type="inferred from homology"/>
<evidence type="ECO:0000256" key="3">
    <source>
        <dbReference type="ARBA" id="ARBA00022694"/>
    </source>
</evidence>
<comment type="catalytic activity">
    <reaction evidence="7 8">
        <text>adenosine(34) in tRNA + H2O + H(+) = inosine(34) in tRNA + NH4(+)</text>
        <dbReference type="Rhea" id="RHEA:43168"/>
        <dbReference type="Rhea" id="RHEA-COMP:10373"/>
        <dbReference type="Rhea" id="RHEA-COMP:10374"/>
        <dbReference type="ChEBI" id="CHEBI:15377"/>
        <dbReference type="ChEBI" id="CHEBI:15378"/>
        <dbReference type="ChEBI" id="CHEBI:28938"/>
        <dbReference type="ChEBI" id="CHEBI:74411"/>
        <dbReference type="ChEBI" id="CHEBI:82852"/>
        <dbReference type="EC" id="3.5.4.33"/>
    </reaction>
</comment>
<dbReference type="GO" id="GO:0052717">
    <property type="term" value="F:tRNA-specific adenosine-34 deaminase activity"/>
    <property type="evidence" value="ECO:0007669"/>
    <property type="project" value="UniProtKB-UniRule"/>
</dbReference>
<dbReference type="HAMAP" id="MF_00972">
    <property type="entry name" value="tRNA_aden_deaminase"/>
    <property type="match status" value="1"/>
</dbReference>
<dbReference type="InterPro" id="IPR058535">
    <property type="entry name" value="MafB19-deam"/>
</dbReference>
<dbReference type="GO" id="GO:0002100">
    <property type="term" value="P:tRNA wobble adenosine to inosine editing"/>
    <property type="evidence" value="ECO:0007669"/>
    <property type="project" value="UniProtKB-UniRule"/>
</dbReference>
<keyword evidence="6 8" id="KW-0862">Zinc</keyword>
<evidence type="ECO:0000256" key="7">
    <source>
        <dbReference type="ARBA" id="ARBA00048045"/>
    </source>
</evidence>
<dbReference type="STRING" id="316067.Geob_0052"/>
<dbReference type="EC" id="3.5.4.33" evidence="8"/>
<dbReference type="InterPro" id="IPR016193">
    <property type="entry name" value="Cytidine_deaminase-like"/>
</dbReference>
<dbReference type="KEGG" id="geo:Geob_0052"/>
<evidence type="ECO:0000256" key="5">
    <source>
        <dbReference type="ARBA" id="ARBA00022801"/>
    </source>
</evidence>
<evidence type="ECO:0000313" key="10">
    <source>
        <dbReference type="EMBL" id="ACM18429.1"/>
    </source>
</evidence>